<sequence>MANNAEWVYAMGSSWNRYDSSTIKQIEYLWMRNASGWIKSKSFHSDFIYIDTNDLSMTYGSYTYVIARRCA</sequence>
<reference evidence="1 2" key="1">
    <citation type="submission" date="2016-07" db="EMBL/GenBank/DDBJ databases">
        <title>Pervasive Adenine N6-methylation of Active Genes in Fungi.</title>
        <authorList>
            <consortium name="DOE Joint Genome Institute"/>
            <person name="Mondo S.J."/>
            <person name="Dannebaum R.O."/>
            <person name="Kuo R.C."/>
            <person name="Labutti K."/>
            <person name="Haridas S."/>
            <person name="Kuo A."/>
            <person name="Salamov A."/>
            <person name="Ahrendt S.R."/>
            <person name="Lipzen A."/>
            <person name="Sullivan W."/>
            <person name="Andreopoulos W.B."/>
            <person name="Clum A."/>
            <person name="Lindquist E."/>
            <person name="Daum C."/>
            <person name="Ramamoorthy G.K."/>
            <person name="Gryganskyi A."/>
            <person name="Culley D."/>
            <person name="Magnuson J.K."/>
            <person name="James T.Y."/>
            <person name="O'Malley M.A."/>
            <person name="Stajich J.E."/>
            <person name="Spatafora J.W."/>
            <person name="Visel A."/>
            <person name="Grigoriev I.V."/>
        </authorList>
    </citation>
    <scope>NUCLEOTIDE SEQUENCE [LARGE SCALE GENOMIC DNA]</scope>
    <source>
        <strain evidence="1 2">NRRL 3301</strain>
    </source>
</reference>
<keyword evidence="2" id="KW-1185">Reference proteome</keyword>
<accession>A0A1X2GY23</accession>
<evidence type="ECO:0000313" key="1">
    <source>
        <dbReference type="EMBL" id="ORX62999.1"/>
    </source>
</evidence>
<organism evidence="1 2">
    <name type="scientific">Hesseltinella vesiculosa</name>
    <dbReference type="NCBI Taxonomy" id="101127"/>
    <lineage>
        <taxon>Eukaryota</taxon>
        <taxon>Fungi</taxon>
        <taxon>Fungi incertae sedis</taxon>
        <taxon>Mucoromycota</taxon>
        <taxon>Mucoromycotina</taxon>
        <taxon>Mucoromycetes</taxon>
        <taxon>Mucorales</taxon>
        <taxon>Cunninghamellaceae</taxon>
        <taxon>Hesseltinella</taxon>
    </lineage>
</organism>
<dbReference type="OrthoDB" id="2202855at2759"/>
<protein>
    <recommendedName>
        <fullName evidence="3">WWE domain-containing protein</fullName>
    </recommendedName>
</protein>
<proteinExistence type="predicted"/>
<dbReference type="EMBL" id="MCGT01000001">
    <property type="protein sequence ID" value="ORX62999.1"/>
    <property type="molecule type" value="Genomic_DNA"/>
</dbReference>
<name>A0A1X2GY23_9FUNG</name>
<evidence type="ECO:0000313" key="2">
    <source>
        <dbReference type="Proteomes" id="UP000242146"/>
    </source>
</evidence>
<evidence type="ECO:0008006" key="3">
    <source>
        <dbReference type="Google" id="ProtNLM"/>
    </source>
</evidence>
<dbReference type="AlphaFoldDB" id="A0A1X2GY23"/>
<dbReference type="Proteomes" id="UP000242146">
    <property type="component" value="Unassembled WGS sequence"/>
</dbReference>
<comment type="caution">
    <text evidence="1">The sequence shown here is derived from an EMBL/GenBank/DDBJ whole genome shotgun (WGS) entry which is preliminary data.</text>
</comment>
<gene>
    <name evidence="1" type="ORF">DM01DRAFT_1331096</name>
</gene>